<dbReference type="SUPFAM" id="SSF52172">
    <property type="entry name" value="CheY-like"/>
    <property type="match status" value="1"/>
</dbReference>
<dbReference type="SUPFAM" id="SSF47384">
    <property type="entry name" value="Homodimeric domain of signal transducing histidine kinase"/>
    <property type="match status" value="1"/>
</dbReference>
<dbReference type="SMART" id="SM00387">
    <property type="entry name" value="HATPase_c"/>
    <property type="match status" value="1"/>
</dbReference>
<keyword evidence="5 11" id="KW-0597">Phosphoprotein</keyword>
<evidence type="ECO:0000256" key="9">
    <source>
        <dbReference type="ARBA" id="ARBA00022989"/>
    </source>
</evidence>
<evidence type="ECO:0000256" key="2">
    <source>
        <dbReference type="ARBA" id="ARBA00004651"/>
    </source>
</evidence>
<keyword evidence="6" id="KW-0808">Transferase</keyword>
<dbReference type="PRINTS" id="PR00344">
    <property type="entry name" value="BCTRLSENSOR"/>
</dbReference>
<feature type="compositionally biased region" description="Polar residues" evidence="12">
    <location>
        <begin position="89"/>
        <end position="99"/>
    </location>
</feature>
<dbReference type="GeneID" id="27685301"/>
<evidence type="ECO:0000256" key="3">
    <source>
        <dbReference type="ARBA" id="ARBA00012438"/>
    </source>
</evidence>
<dbReference type="Pfam" id="PF00072">
    <property type="entry name" value="Response_reg"/>
    <property type="match status" value="1"/>
</dbReference>
<evidence type="ECO:0000256" key="5">
    <source>
        <dbReference type="ARBA" id="ARBA00022553"/>
    </source>
</evidence>
<feature type="compositionally biased region" description="Low complexity" evidence="12">
    <location>
        <begin position="72"/>
        <end position="82"/>
    </location>
</feature>
<dbReference type="Gene3D" id="3.30.565.10">
    <property type="entry name" value="Histidine kinase-like ATPase, C-terminal domain"/>
    <property type="match status" value="1"/>
</dbReference>
<dbReference type="InterPro" id="IPR003661">
    <property type="entry name" value="HisK_dim/P_dom"/>
</dbReference>
<dbReference type="InterPro" id="IPR001789">
    <property type="entry name" value="Sig_transdc_resp-reg_receiver"/>
</dbReference>
<evidence type="ECO:0000256" key="1">
    <source>
        <dbReference type="ARBA" id="ARBA00000085"/>
    </source>
</evidence>
<keyword evidence="8" id="KW-0418">Kinase</keyword>
<keyword evidence="9 13" id="KW-1133">Transmembrane helix</keyword>
<feature type="region of interest" description="Disordered" evidence="12">
    <location>
        <begin position="873"/>
        <end position="906"/>
    </location>
</feature>
<evidence type="ECO:0000256" key="6">
    <source>
        <dbReference type="ARBA" id="ARBA00022679"/>
    </source>
</evidence>
<accession>A0A0L0HSY2</accession>
<keyword evidence="4" id="KW-1003">Cell membrane</keyword>
<dbReference type="OMA" id="NRFLIVW"/>
<sequence>MAKHLSMVPSESTEPGPATTFQAADNSGTEEIAILQNPPLAQRPTRLDATPPQWKWSAPRPTTDSRRRDSARVSSPRVSLSRPGHESAGNANSTGSGENRWSRRRSWKRLLITCGLEYPPSITERPLWWRPWRSAIAATVLWWIIAYVALQYTLKDYSSFWPPNGVYVGCMIVSSPYTRRLIPFWMALGIYTVNWVWKWPWQICLAFTIVNSVEALLVSFTTFTLASLLTEPGPIDLTKRAHMISFGIGCLTILITALGGGYMTMWLINPSFEYHAAYLRWLGRNFVGMALTAPLVVSIGRTTPEKIKNFIRYQRSRFIQSVVLSVLVIACPAISMYFLDRSIFSAIVGLYLCYPWVLYMSTLLGVFGAAFSTMLVALSAATTAVIFSKSHKDTDQIIPISQQLIWIQLFLSVLIFTALSFVTILAERDKAYQSVENRVKIRTAELTDALTKLDAAKGRAEGADRDKAVFLSFLCHELRNPLHAITNMAEFLLEDMGKEAAIKQHKESTTPLSSQEDSTGDVTAQSLEKVPLLQRGPEYKTQPRRPSHSSMRSIEDSQHRSAHAIKLSSEYMLALVNDVLDLGRFEAGRVSLENVLVDFWTLLEGNFSCGRQLARGHDVEFSCNISPEVPKWVETDPVRFQQIMNNLISNAYKFTPENGKIGVEVRCVTGWWAPKECQWGGVRFAKKAWKEEGPETLQEEVMIEILEAADVNGKHERELLPHEECEDVSPMVELRNETLGTVSWAVPLDSPCTDGSTVIIHHTPPKEWSAPQPDWREWVLLEISVWDTGIGMAPDVVATLFRPYAQAAVSTMREYGGSGLGLAITEQIVALMGGTVGVDTKPGKGSRFTVVLPIRVNDRPEDGLEVKVTPFGNMRRRRSWRPPKREGSTRDQRTAGNSPSTLQADNCAEPLPALVLPVIKTPSLSDMAQTRVDQGANSLLELVTIDEKKQGEHSNHQESLQIPPFAPVIHEQPVTDSLPTQTQPQNSIVPLNLSSPMDHPSTNSAPIITAPHVPICRPDHSGRQILIVDDSTINRRILLRMLQKMLPPDNLRIDQAENGQEAVDLVKRSKVAGKADWYHIIFMDIVMPVMDGYEATRSIRDLGCGTPVVITTANQVVGNAEAEEQLREVGADEAVGKPFTKDVIIAVLKRWNLM</sequence>
<feature type="compositionally biased region" description="Polar residues" evidence="12">
    <location>
        <begin position="9"/>
        <end position="29"/>
    </location>
</feature>
<feature type="transmembrane region" description="Helical" evidence="13">
    <location>
        <begin position="278"/>
        <end position="297"/>
    </location>
</feature>
<dbReference type="Proteomes" id="UP000053201">
    <property type="component" value="Unassembled WGS sequence"/>
</dbReference>
<dbReference type="Gene3D" id="3.40.50.2300">
    <property type="match status" value="1"/>
</dbReference>
<evidence type="ECO:0000256" key="11">
    <source>
        <dbReference type="PROSITE-ProRule" id="PRU00169"/>
    </source>
</evidence>
<feature type="compositionally biased region" description="Basic and acidic residues" evidence="12">
    <location>
        <begin position="883"/>
        <end position="893"/>
    </location>
</feature>
<dbReference type="CDD" id="cd00082">
    <property type="entry name" value="HisKA"/>
    <property type="match status" value="1"/>
</dbReference>
<feature type="domain" description="Histidine kinase" evidence="14">
    <location>
        <begin position="473"/>
        <end position="856"/>
    </location>
</feature>
<reference evidence="16 17" key="1">
    <citation type="submission" date="2009-08" db="EMBL/GenBank/DDBJ databases">
        <title>The Genome Sequence of Spizellomyces punctatus strain DAOM BR117.</title>
        <authorList>
            <consortium name="The Broad Institute Genome Sequencing Platform"/>
            <person name="Russ C."/>
            <person name="Cuomo C."/>
            <person name="Shea T."/>
            <person name="Young S.K."/>
            <person name="Zeng Q."/>
            <person name="Koehrsen M."/>
            <person name="Haas B."/>
            <person name="Borodovsky M."/>
            <person name="Guigo R."/>
            <person name="Alvarado L."/>
            <person name="Berlin A."/>
            <person name="Bochicchio J."/>
            <person name="Borenstein D."/>
            <person name="Chapman S."/>
            <person name="Chen Z."/>
            <person name="Engels R."/>
            <person name="Freedman E."/>
            <person name="Gellesch M."/>
            <person name="Goldberg J."/>
            <person name="Griggs A."/>
            <person name="Gujja S."/>
            <person name="Heiman D."/>
            <person name="Hepburn T."/>
            <person name="Howarth C."/>
            <person name="Jen D."/>
            <person name="Larson L."/>
            <person name="Lewis B."/>
            <person name="Mehta T."/>
            <person name="Park D."/>
            <person name="Pearson M."/>
            <person name="Roberts A."/>
            <person name="Saif S."/>
            <person name="Shenoy N."/>
            <person name="Sisk P."/>
            <person name="Stolte C."/>
            <person name="Sykes S."/>
            <person name="Thomson T."/>
            <person name="Walk T."/>
            <person name="White J."/>
            <person name="Yandava C."/>
            <person name="Burger G."/>
            <person name="Gray M.W."/>
            <person name="Holland P.W.H."/>
            <person name="King N."/>
            <person name="Lang F.B.F."/>
            <person name="Roger A.J."/>
            <person name="Ruiz-Trillo I."/>
            <person name="Lander E."/>
            <person name="Nusbaum C."/>
        </authorList>
    </citation>
    <scope>NUCLEOTIDE SEQUENCE [LARGE SCALE GENOMIC DNA]</scope>
    <source>
        <strain evidence="16 17">DAOM BR117</strain>
    </source>
</reference>
<feature type="region of interest" description="Disordered" evidence="12">
    <location>
        <begin position="503"/>
        <end position="559"/>
    </location>
</feature>
<name>A0A0L0HSY2_SPIPD</name>
<dbReference type="GO" id="GO:0005886">
    <property type="term" value="C:plasma membrane"/>
    <property type="evidence" value="ECO:0007669"/>
    <property type="project" value="UniProtKB-SubCell"/>
</dbReference>
<dbReference type="InterPro" id="IPR011006">
    <property type="entry name" value="CheY-like_superfamily"/>
</dbReference>
<dbReference type="InterPro" id="IPR036097">
    <property type="entry name" value="HisK_dim/P_sf"/>
</dbReference>
<feature type="transmembrane region" description="Helical" evidence="13">
    <location>
        <begin position="318"/>
        <end position="339"/>
    </location>
</feature>
<dbReference type="InterPro" id="IPR004358">
    <property type="entry name" value="Sig_transdc_His_kin-like_C"/>
</dbReference>
<organism evidence="16 17">
    <name type="scientific">Spizellomyces punctatus (strain DAOM BR117)</name>
    <dbReference type="NCBI Taxonomy" id="645134"/>
    <lineage>
        <taxon>Eukaryota</taxon>
        <taxon>Fungi</taxon>
        <taxon>Fungi incertae sedis</taxon>
        <taxon>Chytridiomycota</taxon>
        <taxon>Chytridiomycota incertae sedis</taxon>
        <taxon>Chytridiomycetes</taxon>
        <taxon>Spizellomycetales</taxon>
        <taxon>Spizellomycetaceae</taxon>
        <taxon>Spizellomyces</taxon>
    </lineage>
</organism>
<evidence type="ECO:0000313" key="17">
    <source>
        <dbReference type="Proteomes" id="UP000053201"/>
    </source>
</evidence>
<dbReference type="SUPFAM" id="SSF55874">
    <property type="entry name" value="ATPase domain of HSP90 chaperone/DNA topoisomerase II/histidine kinase"/>
    <property type="match status" value="2"/>
</dbReference>
<dbReference type="Pfam" id="PF02518">
    <property type="entry name" value="HATPase_c"/>
    <property type="match status" value="1"/>
</dbReference>
<proteinExistence type="predicted"/>
<dbReference type="Pfam" id="PF05231">
    <property type="entry name" value="MASE1"/>
    <property type="match status" value="1"/>
</dbReference>
<keyword evidence="7 13" id="KW-0812">Transmembrane</keyword>
<dbReference type="InterPro" id="IPR007895">
    <property type="entry name" value="MASE1"/>
</dbReference>
<dbReference type="AlphaFoldDB" id="A0A0L0HSY2"/>
<dbReference type="SMART" id="SM00388">
    <property type="entry name" value="HisKA"/>
    <property type="match status" value="1"/>
</dbReference>
<dbReference type="GO" id="GO:0000155">
    <property type="term" value="F:phosphorelay sensor kinase activity"/>
    <property type="evidence" value="ECO:0007669"/>
    <property type="project" value="InterPro"/>
</dbReference>
<dbReference type="STRING" id="645134.A0A0L0HSY2"/>
<dbReference type="InParanoid" id="A0A0L0HSY2"/>
<dbReference type="InterPro" id="IPR003594">
    <property type="entry name" value="HATPase_dom"/>
</dbReference>
<dbReference type="EMBL" id="KQ257451">
    <property type="protein sequence ID" value="KND04218.1"/>
    <property type="molecule type" value="Genomic_DNA"/>
</dbReference>
<dbReference type="SMART" id="SM00448">
    <property type="entry name" value="REC"/>
    <property type="match status" value="1"/>
</dbReference>
<evidence type="ECO:0000256" key="4">
    <source>
        <dbReference type="ARBA" id="ARBA00022475"/>
    </source>
</evidence>
<evidence type="ECO:0000259" key="14">
    <source>
        <dbReference type="PROSITE" id="PS50109"/>
    </source>
</evidence>
<feature type="transmembrane region" description="Helical" evidence="13">
    <location>
        <begin position="404"/>
        <end position="426"/>
    </location>
</feature>
<dbReference type="InterPro" id="IPR036890">
    <property type="entry name" value="HATPase_C_sf"/>
</dbReference>
<evidence type="ECO:0000256" key="12">
    <source>
        <dbReference type="SAM" id="MobiDB-lite"/>
    </source>
</evidence>
<feature type="modified residue" description="4-aspartylphosphate" evidence="11">
    <location>
        <position position="1084"/>
    </location>
</feature>
<dbReference type="PANTHER" id="PTHR43047:SF72">
    <property type="entry name" value="OSMOSENSING HISTIDINE PROTEIN KINASE SLN1"/>
    <property type="match status" value="1"/>
</dbReference>
<evidence type="ECO:0000313" key="16">
    <source>
        <dbReference type="EMBL" id="KND04218.1"/>
    </source>
</evidence>
<evidence type="ECO:0000256" key="10">
    <source>
        <dbReference type="ARBA" id="ARBA00023136"/>
    </source>
</evidence>
<feature type="transmembrane region" description="Helical" evidence="13">
    <location>
        <begin position="359"/>
        <end position="383"/>
    </location>
</feature>
<dbReference type="GO" id="GO:0009927">
    <property type="term" value="F:histidine phosphotransfer kinase activity"/>
    <property type="evidence" value="ECO:0007669"/>
    <property type="project" value="TreeGrafter"/>
</dbReference>
<feature type="domain" description="Response regulatory" evidence="15">
    <location>
        <begin position="1024"/>
        <end position="1152"/>
    </location>
</feature>
<gene>
    <name evidence="16" type="ORF">SPPG_01650</name>
</gene>
<feature type="compositionally biased region" description="Polar residues" evidence="12">
    <location>
        <begin position="509"/>
        <end position="526"/>
    </location>
</feature>
<keyword evidence="10 13" id="KW-0472">Membrane</keyword>
<dbReference type="RefSeq" id="XP_016612257.1">
    <property type="nucleotide sequence ID" value="XM_016749970.1"/>
</dbReference>
<comment type="subcellular location">
    <subcellularLocation>
        <location evidence="2">Cell membrane</location>
        <topology evidence="2">Multi-pass membrane protein</topology>
    </subcellularLocation>
</comment>
<dbReference type="EC" id="2.7.13.3" evidence="3"/>
<feature type="transmembrane region" description="Helical" evidence="13">
    <location>
        <begin position="241"/>
        <end position="266"/>
    </location>
</feature>
<dbReference type="VEuPathDB" id="FungiDB:SPPG_01650"/>
<dbReference type="Gene3D" id="1.10.287.130">
    <property type="match status" value="1"/>
</dbReference>
<evidence type="ECO:0000256" key="13">
    <source>
        <dbReference type="SAM" id="Phobius"/>
    </source>
</evidence>
<dbReference type="PROSITE" id="PS50109">
    <property type="entry name" value="HIS_KIN"/>
    <property type="match status" value="1"/>
</dbReference>
<comment type="catalytic activity">
    <reaction evidence="1">
        <text>ATP + protein L-histidine = ADP + protein N-phospho-L-histidine.</text>
        <dbReference type="EC" id="2.7.13.3"/>
    </reaction>
</comment>
<evidence type="ECO:0000259" key="15">
    <source>
        <dbReference type="PROSITE" id="PS50110"/>
    </source>
</evidence>
<keyword evidence="17" id="KW-1185">Reference proteome</keyword>
<feature type="transmembrane region" description="Helical" evidence="13">
    <location>
        <begin position="199"/>
        <end position="229"/>
    </location>
</feature>
<dbReference type="PANTHER" id="PTHR43047">
    <property type="entry name" value="TWO-COMPONENT HISTIDINE PROTEIN KINASE"/>
    <property type="match status" value="1"/>
</dbReference>
<feature type="region of interest" description="Disordered" evidence="12">
    <location>
        <begin position="1"/>
        <end position="99"/>
    </location>
</feature>
<protein>
    <recommendedName>
        <fullName evidence="3">histidine kinase</fullName>
        <ecNumber evidence="3">2.7.13.3</ecNumber>
    </recommendedName>
</protein>
<dbReference type="PROSITE" id="PS50110">
    <property type="entry name" value="RESPONSE_REGULATORY"/>
    <property type="match status" value="1"/>
</dbReference>
<feature type="transmembrane region" description="Helical" evidence="13">
    <location>
        <begin position="135"/>
        <end position="154"/>
    </location>
</feature>
<dbReference type="CDD" id="cd17546">
    <property type="entry name" value="REC_hyHK_CKI1_RcsC-like"/>
    <property type="match status" value="1"/>
</dbReference>
<evidence type="ECO:0000256" key="8">
    <source>
        <dbReference type="ARBA" id="ARBA00022777"/>
    </source>
</evidence>
<dbReference type="eggNOG" id="KOG0519">
    <property type="taxonomic scope" value="Eukaryota"/>
</dbReference>
<feature type="compositionally biased region" description="Polar residues" evidence="12">
    <location>
        <begin position="894"/>
        <end position="904"/>
    </location>
</feature>
<evidence type="ECO:0000256" key="7">
    <source>
        <dbReference type="ARBA" id="ARBA00022692"/>
    </source>
</evidence>
<dbReference type="InterPro" id="IPR005467">
    <property type="entry name" value="His_kinase_dom"/>
</dbReference>
<dbReference type="OrthoDB" id="2121540at2759"/>